<name>A0A1B6CLK7_9HEMI</name>
<dbReference type="GO" id="GO:0005524">
    <property type="term" value="F:ATP binding"/>
    <property type="evidence" value="ECO:0007669"/>
    <property type="project" value="InterPro"/>
</dbReference>
<gene>
    <name evidence="1" type="ORF">g.40197</name>
</gene>
<dbReference type="PANTHER" id="PTHR11630">
    <property type="entry name" value="DNA REPLICATION LICENSING FACTOR MCM FAMILY MEMBER"/>
    <property type="match status" value="1"/>
</dbReference>
<organism evidence="1">
    <name type="scientific">Clastoptera arizonana</name>
    <name type="common">Arizona spittle bug</name>
    <dbReference type="NCBI Taxonomy" id="38151"/>
    <lineage>
        <taxon>Eukaryota</taxon>
        <taxon>Metazoa</taxon>
        <taxon>Ecdysozoa</taxon>
        <taxon>Arthropoda</taxon>
        <taxon>Hexapoda</taxon>
        <taxon>Insecta</taxon>
        <taxon>Pterygota</taxon>
        <taxon>Neoptera</taxon>
        <taxon>Paraneoptera</taxon>
        <taxon>Hemiptera</taxon>
        <taxon>Auchenorrhyncha</taxon>
        <taxon>Cercopoidea</taxon>
        <taxon>Clastopteridae</taxon>
        <taxon>Clastoptera</taxon>
    </lineage>
</organism>
<evidence type="ECO:0000313" key="1">
    <source>
        <dbReference type="EMBL" id="JAS14268.1"/>
    </source>
</evidence>
<dbReference type="InterPro" id="IPR031327">
    <property type="entry name" value="MCM"/>
</dbReference>
<dbReference type="Gene3D" id="3.40.50.300">
    <property type="entry name" value="P-loop containing nucleotide triphosphate hydrolases"/>
    <property type="match status" value="1"/>
</dbReference>
<sequence>MPLLPGILISNLKNQTTNLGLFVFQGVLVAHTIQKKYLQSVLYRCYSDTCLNKKGYRVSENDPIPKTCQYCRNNMEEVHRARNNGNQIMGIFINPDAFSSSLKVHQGVHIKLRDKLSQYLKLGVQYDVVVSSAKEHLLAWGIEPNLTIGARHVQQNIKPSLPYSICKLKEQVQKSCPNSWWSLTSALASQLASDLYPSNAFFHLKVGLLLSLVSQGVSKTPVPILGIGLECCNLFQHVSTLAARKVAFTVSSISGCANGVAANDWFEAGPLLLASNGVCYLGDWSKFGNTRNSIPSQVLSVIESGQISLTANGNAVLGATAIYPLKASVWTFLSSAKTTLIAKAQLRPLIEVFGMPFIGDSGADSEAMSDHILAQAMGINMTPSADLVPDIELKQYLDIASSISVEFTSTASQLLRNYFVASRRERPECLPQSAVKMMTILSECHARLNLRNKVIDEDVILITYLYEYSMVALFGKSLMSPPSNQNTFAVGLHAPSIPQQVDHELND</sequence>
<dbReference type="InterPro" id="IPR027417">
    <property type="entry name" value="P-loop_NTPase"/>
</dbReference>
<accession>A0A1B6CLK7</accession>
<dbReference type="PANTHER" id="PTHR11630:SF75">
    <property type="entry name" value="MINICHROMOSOME MAINTENANCE DOMAIN-CONTAINING PROTEIN 2"/>
    <property type="match status" value="1"/>
</dbReference>
<dbReference type="GO" id="GO:0017116">
    <property type="term" value="F:single-stranded DNA helicase activity"/>
    <property type="evidence" value="ECO:0007669"/>
    <property type="project" value="TreeGrafter"/>
</dbReference>
<feature type="non-terminal residue" evidence="1">
    <location>
        <position position="507"/>
    </location>
</feature>
<dbReference type="GO" id="GO:0000727">
    <property type="term" value="P:double-strand break repair via break-induced replication"/>
    <property type="evidence" value="ECO:0007669"/>
    <property type="project" value="TreeGrafter"/>
</dbReference>
<evidence type="ECO:0008006" key="2">
    <source>
        <dbReference type="Google" id="ProtNLM"/>
    </source>
</evidence>
<reference evidence="1" key="1">
    <citation type="submission" date="2015-12" db="EMBL/GenBank/DDBJ databases">
        <title>De novo transcriptome assembly of four potential Pierce s Disease insect vectors from Arizona vineyards.</title>
        <authorList>
            <person name="Tassone E.E."/>
        </authorList>
    </citation>
    <scope>NUCLEOTIDE SEQUENCE</scope>
</reference>
<dbReference type="AlphaFoldDB" id="A0A1B6CLK7"/>
<dbReference type="GO" id="GO:0005634">
    <property type="term" value="C:nucleus"/>
    <property type="evidence" value="ECO:0007669"/>
    <property type="project" value="TreeGrafter"/>
</dbReference>
<proteinExistence type="predicted"/>
<dbReference type="EMBL" id="GEDC01023030">
    <property type="protein sequence ID" value="JAS14268.1"/>
    <property type="molecule type" value="Transcribed_RNA"/>
</dbReference>
<protein>
    <recommendedName>
        <fullName evidence="2">MCM AAA-lid domain-containing protein</fullName>
    </recommendedName>
</protein>
<dbReference type="GO" id="GO:0003677">
    <property type="term" value="F:DNA binding"/>
    <property type="evidence" value="ECO:0007669"/>
    <property type="project" value="InterPro"/>
</dbReference>